<reference evidence="3" key="2">
    <citation type="submission" date="2023-06" db="EMBL/GenBank/DDBJ databases">
        <authorList>
            <consortium name="Lawrence Berkeley National Laboratory"/>
            <person name="Haridas S."/>
            <person name="Hensen N."/>
            <person name="Bonometti L."/>
            <person name="Westerberg I."/>
            <person name="Brannstrom I.O."/>
            <person name="Guillou S."/>
            <person name="Cros-Aarteil S."/>
            <person name="Calhoun S."/>
            <person name="Kuo A."/>
            <person name="Mondo S."/>
            <person name="Pangilinan J."/>
            <person name="Riley R."/>
            <person name="Labutti K."/>
            <person name="Andreopoulos B."/>
            <person name="Lipzen A."/>
            <person name="Chen C."/>
            <person name="Yanf M."/>
            <person name="Daum C."/>
            <person name="Ng V."/>
            <person name="Clum A."/>
            <person name="Steindorff A."/>
            <person name="Ohm R."/>
            <person name="Martin F."/>
            <person name="Silar P."/>
            <person name="Natvig D."/>
            <person name="Lalanne C."/>
            <person name="Gautier V."/>
            <person name="Ament-Velasquez S.L."/>
            <person name="Kruys A."/>
            <person name="Hutchinson M.I."/>
            <person name="Powell A.J."/>
            <person name="Barry K."/>
            <person name="Miller A.N."/>
            <person name="Grigoriev I.V."/>
            <person name="Debuchy R."/>
            <person name="Gladieux P."/>
            <person name="Thoren M.H."/>
            <person name="Johannesson H."/>
        </authorList>
    </citation>
    <scope>NUCLEOTIDE SEQUENCE</scope>
    <source>
        <strain evidence="3">CBS 314.62</strain>
    </source>
</reference>
<evidence type="ECO:0000256" key="1">
    <source>
        <dbReference type="SAM" id="MobiDB-lite"/>
    </source>
</evidence>
<feature type="transmembrane region" description="Helical" evidence="2">
    <location>
        <begin position="74"/>
        <end position="95"/>
    </location>
</feature>
<organism evidence="3 4">
    <name type="scientific">Podospora appendiculata</name>
    <dbReference type="NCBI Taxonomy" id="314037"/>
    <lineage>
        <taxon>Eukaryota</taxon>
        <taxon>Fungi</taxon>
        <taxon>Dikarya</taxon>
        <taxon>Ascomycota</taxon>
        <taxon>Pezizomycotina</taxon>
        <taxon>Sordariomycetes</taxon>
        <taxon>Sordariomycetidae</taxon>
        <taxon>Sordariales</taxon>
        <taxon>Podosporaceae</taxon>
        <taxon>Podospora</taxon>
    </lineage>
</organism>
<comment type="caution">
    <text evidence="3">The sequence shown here is derived from an EMBL/GenBank/DDBJ whole genome shotgun (WGS) entry which is preliminary data.</text>
</comment>
<feature type="region of interest" description="Disordered" evidence="1">
    <location>
        <begin position="257"/>
        <end position="289"/>
    </location>
</feature>
<keyword evidence="2" id="KW-0812">Transmembrane</keyword>
<feature type="transmembrane region" description="Helical" evidence="2">
    <location>
        <begin position="30"/>
        <end position="62"/>
    </location>
</feature>
<evidence type="ECO:0000313" key="4">
    <source>
        <dbReference type="Proteomes" id="UP001270362"/>
    </source>
</evidence>
<evidence type="ECO:0000313" key="3">
    <source>
        <dbReference type="EMBL" id="KAK3686093.1"/>
    </source>
</evidence>
<keyword evidence="4" id="KW-1185">Reference proteome</keyword>
<name>A0AAE0X6Z9_9PEZI</name>
<dbReference type="Proteomes" id="UP001270362">
    <property type="component" value="Unassembled WGS sequence"/>
</dbReference>
<dbReference type="AlphaFoldDB" id="A0AAE0X6Z9"/>
<proteinExistence type="predicted"/>
<evidence type="ECO:0000256" key="2">
    <source>
        <dbReference type="SAM" id="Phobius"/>
    </source>
</evidence>
<protein>
    <submittedName>
        <fullName evidence="3">Uncharacterized protein</fullName>
    </submittedName>
</protein>
<keyword evidence="2" id="KW-0472">Membrane</keyword>
<reference evidence="3" key="1">
    <citation type="journal article" date="2023" name="Mol. Phylogenet. Evol.">
        <title>Genome-scale phylogeny and comparative genomics of the fungal order Sordariales.</title>
        <authorList>
            <person name="Hensen N."/>
            <person name="Bonometti L."/>
            <person name="Westerberg I."/>
            <person name="Brannstrom I.O."/>
            <person name="Guillou S."/>
            <person name="Cros-Aarteil S."/>
            <person name="Calhoun S."/>
            <person name="Haridas S."/>
            <person name="Kuo A."/>
            <person name="Mondo S."/>
            <person name="Pangilinan J."/>
            <person name="Riley R."/>
            <person name="LaButti K."/>
            <person name="Andreopoulos B."/>
            <person name="Lipzen A."/>
            <person name="Chen C."/>
            <person name="Yan M."/>
            <person name="Daum C."/>
            <person name="Ng V."/>
            <person name="Clum A."/>
            <person name="Steindorff A."/>
            <person name="Ohm R.A."/>
            <person name="Martin F."/>
            <person name="Silar P."/>
            <person name="Natvig D.O."/>
            <person name="Lalanne C."/>
            <person name="Gautier V."/>
            <person name="Ament-Velasquez S.L."/>
            <person name="Kruys A."/>
            <person name="Hutchinson M.I."/>
            <person name="Powell A.J."/>
            <person name="Barry K."/>
            <person name="Miller A.N."/>
            <person name="Grigoriev I.V."/>
            <person name="Debuchy R."/>
            <person name="Gladieux P."/>
            <person name="Hiltunen Thoren M."/>
            <person name="Johannesson H."/>
        </authorList>
    </citation>
    <scope>NUCLEOTIDE SEQUENCE</scope>
    <source>
        <strain evidence="3">CBS 314.62</strain>
    </source>
</reference>
<accession>A0AAE0X6Z9</accession>
<keyword evidence="2" id="KW-1133">Transmembrane helix</keyword>
<sequence length="289" mass="31423">MTPITVAWDLIEFIVICAQRGKGIAPEIHVWVDGIICLGTACATLLLWTDIMLGGIGILGSLYVDRKEHLPKEIGVAAMLLILLILHSFQFFLYICRNREKREKKTTPRIMNLPTGEVVVVTNRPVDLGLKVQQQPADVPRRLQRTAPNPNVKLMLSPNSRPPPPRIHAITPSAPAAATSPTSAVLPAAQPIAQGDEFDEPFRQGVPPRKPVAGAKVGTHYAAPWLAPDHQPDEAERARAARGETQAQWVSLHGMHLKGQGEGKADGPVGRQSLTIQDGPRMAPPRRSG</sequence>
<dbReference type="EMBL" id="JAULSO010000003">
    <property type="protein sequence ID" value="KAK3686093.1"/>
    <property type="molecule type" value="Genomic_DNA"/>
</dbReference>
<gene>
    <name evidence="3" type="ORF">B0T22DRAFT_241113</name>
</gene>